<comment type="caution">
    <text evidence="8">The sequence shown here is derived from an EMBL/GenBank/DDBJ whole genome shotgun (WGS) entry which is preliminary data.</text>
</comment>
<reference evidence="8" key="1">
    <citation type="submission" date="2022-01" db="EMBL/GenBank/DDBJ databases">
        <authorList>
            <person name="Jo J.-H."/>
            <person name="Im W.-T."/>
        </authorList>
    </citation>
    <scope>NUCLEOTIDE SEQUENCE</scope>
    <source>
        <strain evidence="8">I2-34</strain>
    </source>
</reference>
<gene>
    <name evidence="8" type="ORF">LVY72_05275</name>
</gene>
<protein>
    <submittedName>
        <fullName evidence="8">Zinc-binding dehydrogenase</fullName>
    </submittedName>
</protein>
<proteinExistence type="inferred from homology"/>
<feature type="domain" description="Enoyl reductase (ER)" evidence="7">
    <location>
        <begin position="10"/>
        <end position="359"/>
    </location>
</feature>
<evidence type="ECO:0000256" key="4">
    <source>
        <dbReference type="ARBA" id="ARBA00023002"/>
    </source>
</evidence>
<dbReference type="PANTHER" id="PTHR43880">
    <property type="entry name" value="ALCOHOL DEHYDROGENASE"/>
    <property type="match status" value="1"/>
</dbReference>
<dbReference type="Pfam" id="PF00107">
    <property type="entry name" value="ADH_zinc_N"/>
    <property type="match status" value="1"/>
</dbReference>
<dbReference type="PROSITE" id="PS00059">
    <property type="entry name" value="ADH_ZINC"/>
    <property type="match status" value="1"/>
</dbReference>
<dbReference type="InterPro" id="IPR020843">
    <property type="entry name" value="ER"/>
</dbReference>
<keyword evidence="9" id="KW-1185">Reference proteome</keyword>
<comment type="cofactor">
    <cofactor evidence="6">
        <name>Zn(2+)</name>
        <dbReference type="ChEBI" id="CHEBI:29105"/>
    </cofactor>
</comment>
<evidence type="ECO:0000313" key="8">
    <source>
        <dbReference type="EMBL" id="MCG2621324.1"/>
    </source>
</evidence>
<evidence type="ECO:0000256" key="1">
    <source>
        <dbReference type="ARBA" id="ARBA00008072"/>
    </source>
</evidence>
<evidence type="ECO:0000259" key="7">
    <source>
        <dbReference type="SMART" id="SM00829"/>
    </source>
</evidence>
<evidence type="ECO:0000256" key="6">
    <source>
        <dbReference type="RuleBase" id="RU361277"/>
    </source>
</evidence>
<accession>A0ABS9L3V2</accession>
<keyword evidence="5" id="KW-0520">NAD</keyword>
<dbReference type="EMBL" id="JAKLTQ010000002">
    <property type="protein sequence ID" value="MCG2621324.1"/>
    <property type="molecule type" value="Genomic_DNA"/>
</dbReference>
<evidence type="ECO:0000256" key="5">
    <source>
        <dbReference type="ARBA" id="ARBA00023027"/>
    </source>
</evidence>
<dbReference type="Proteomes" id="UP001165368">
    <property type="component" value="Unassembled WGS sequence"/>
</dbReference>
<dbReference type="SUPFAM" id="SSF50129">
    <property type="entry name" value="GroES-like"/>
    <property type="match status" value="2"/>
</dbReference>
<keyword evidence="2 6" id="KW-0479">Metal-binding</keyword>
<dbReference type="RefSeq" id="WP_237818428.1">
    <property type="nucleotide sequence ID" value="NZ_JAKLTQ010000002.1"/>
</dbReference>
<sequence length="362" mass="36897">MKAAVVNAIGGGFELDEVELANPAGREVLIEVKASGLCHTDLTYAKTGLGYPAPCVLGHEVAGVVVAAGPEATGLAIGDHVVGCLVQYCGACRKCLSGRPYQCLNREATLRAESQPPRISRSGEAVAQGFGLGGFAERALIHENQLVKVPDTVPFPQAALLGCGAVTGAGAVLNTAGVQPGDAVVVIGAGGVGLNAVTGAVLAGATTIIAVDLTDEKLKKAREFGATDVINSSVQDPVAAVLEITGTGADAVFDFVGAPEVTGQGLQMTAPGGGLYLIGASSLTGEFTVNTIQTIGTQRRIQGVFMGSTNPKRDIALYADLYLAGRFNLDGLLSKEISLSEVNDGYAALEDGSTARVVITRF</sequence>
<dbReference type="InterPro" id="IPR013149">
    <property type="entry name" value="ADH-like_C"/>
</dbReference>
<dbReference type="InterPro" id="IPR011032">
    <property type="entry name" value="GroES-like_sf"/>
</dbReference>
<dbReference type="InterPro" id="IPR002328">
    <property type="entry name" value="ADH_Zn_CS"/>
</dbReference>
<name>A0ABS9L3V2_9MICC</name>
<dbReference type="Gene3D" id="3.40.50.720">
    <property type="entry name" value="NAD(P)-binding Rossmann-like Domain"/>
    <property type="match status" value="1"/>
</dbReference>
<evidence type="ECO:0000256" key="2">
    <source>
        <dbReference type="ARBA" id="ARBA00022723"/>
    </source>
</evidence>
<organism evidence="8 9">
    <name type="scientific">Arthrobacter hankyongi</name>
    <dbReference type="NCBI Taxonomy" id="2904801"/>
    <lineage>
        <taxon>Bacteria</taxon>
        <taxon>Bacillati</taxon>
        <taxon>Actinomycetota</taxon>
        <taxon>Actinomycetes</taxon>
        <taxon>Micrococcales</taxon>
        <taxon>Micrococcaceae</taxon>
        <taxon>Arthrobacter</taxon>
    </lineage>
</organism>
<dbReference type="InterPro" id="IPR036291">
    <property type="entry name" value="NAD(P)-bd_dom_sf"/>
</dbReference>
<dbReference type="Gene3D" id="3.90.180.10">
    <property type="entry name" value="Medium-chain alcohol dehydrogenases, catalytic domain"/>
    <property type="match status" value="1"/>
</dbReference>
<dbReference type="SUPFAM" id="SSF51735">
    <property type="entry name" value="NAD(P)-binding Rossmann-fold domains"/>
    <property type="match status" value="1"/>
</dbReference>
<dbReference type="PANTHER" id="PTHR43880:SF12">
    <property type="entry name" value="ALCOHOL DEHYDROGENASE CLASS-3"/>
    <property type="match status" value="1"/>
</dbReference>
<evidence type="ECO:0000313" key="9">
    <source>
        <dbReference type="Proteomes" id="UP001165368"/>
    </source>
</evidence>
<dbReference type="Pfam" id="PF08240">
    <property type="entry name" value="ADH_N"/>
    <property type="match status" value="1"/>
</dbReference>
<comment type="similarity">
    <text evidence="1 6">Belongs to the zinc-containing alcohol dehydrogenase family.</text>
</comment>
<keyword evidence="4" id="KW-0560">Oxidoreductase</keyword>
<dbReference type="InterPro" id="IPR013154">
    <property type="entry name" value="ADH-like_N"/>
</dbReference>
<keyword evidence="3 6" id="KW-0862">Zinc</keyword>
<dbReference type="SMART" id="SM00829">
    <property type="entry name" value="PKS_ER"/>
    <property type="match status" value="1"/>
</dbReference>
<evidence type="ECO:0000256" key="3">
    <source>
        <dbReference type="ARBA" id="ARBA00022833"/>
    </source>
</evidence>